<sequence>MKGKSASKIKLTSYDELVGGGEETNDIQQVALEHLHSFENHPFQE</sequence>
<dbReference type="EMBL" id="CZAY01000011">
    <property type="protein sequence ID" value="CUP64980.1"/>
    <property type="molecule type" value="Genomic_DNA"/>
</dbReference>
<reference evidence="1 2" key="1">
    <citation type="submission" date="2015-09" db="EMBL/GenBank/DDBJ databases">
        <authorList>
            <consortium name="Pathogen Informatics"/>
        </authorList>
    </citation>
    <scope>NUCLEOTIDE SEQUENCE [LARGE SCALE GENOMIC DNA]</scope>
    <source>
        <strain evidence="1 2">2789STDY5834914</strain>
    </source>
</reference>
<name>A0A174Q1U0_9FIRM</name>
<evidence type="ECO:0000313" key="1">
    <source>
        <dbReference type="EMBL" id="CUP64980.1"/>
    </source>
</evidence>
<dbReference type="AlphaFoldDB" id="A0A174Q1U0"/>
<organism evidence="1 2">
    <name type="scientific">Dorea longicatena</name>
    <dbReference type="NCBI Taxonomy" id="88431"/>
    <lineage>
        <taxon>Bacteria</taxon>
        <taxon>Bacillati</taxon>
        <taxon>Bacillota</taxon>
        <taxon>Clostridia</taxon>
        <taxon>Lachnospirales</taxon>
        <taxon>Lachnospiraceae</taxon>
        <taxon>Dorea</taxon>
    </lineage>
</organism>
<dbReference type="RefSeq" id="WP_155515217.1">
    <property type="nucleotide sequence ID" value="NZ_CZAY01000011.1"/>
</dbReference>
<gene>
    <name evidence="1" type="ORF">ERS852526_01630</name>
</gene>
<accession>A0A174Q1U0</accession>
<dbReference type="Proteomes" id="UP000095485">
    <property type="component" value="Unassembled WGS sequence"/>
</dbReference>
<dbReference type="OrthoDB" id="9771505at2"/>
<proteinExistence type="predicted"/>
<dbReference type="GeneID" id="96228925"/>
<evidence type="ECO:0000313" key="2">
    <source>
        <dbReference type="Proteomes" id="UP000095485"/>
    </source>
</evidence>
<protein>
    <submittedName>
        <fullName evidence="1">Uncharacterized protein</fullName>
    </submittedName>
</protein>